<keyword evidence="11 13" id="KW-0539">Nucleus</keyword>
<evidence type="ECO:0000256" key="13">
    <source>
        <dbReference type="RuleBase" id="RU046415"/>
    </source>
</evidence>
<evidence type="ECO:0000256" key="10">
    <source>
        <dbReference type="ARBA" id="ARBA00023163"/>
    </source>
</evidence>
<dbReference type="Ensembl" id="ENSENLT00000040500.1">
    <property type="protein sequence ID" value="ENSENLP00000039473.1"/>
    <property type="gene ID" value="ENSENLG00000017026.1"/>
</dbReference>
<feature type="region of interest" description="Disordered" evidence="15">
    <location>
        <begin position="660"/>
        <end position="696"/>
    </location>
</feature>
<organism evidence="17 18">
    <name type="scientific">Echeneis naucrates</name>
    <name type="common">Live sharksucker</name>
    <dbReference type="NCBI Taxonomy" id="173247"/>
    <lineage>
        <taxon>Eukaryota</taxon>
        <taxon>Metazoa</taxon>
        <taxon>Chordata</taxon>
        <taxon>Craniata</taxon>
        <taxon>Vertebrata</taxon>
        <taxon>Euteleostomi</taxon>
        <taxon>Actinopterygii</taxon>
        <taxon>Neopterygii</taxon>
        <taxon>Teleostei</taxon>
        <taxon>Neoteleostei</taxon>
        <taxon>Acanthomorphata</taxon>
        <taxon>Carangaria</taxon>
        <taxon>Carangiformes</taxon>
        <taxon>Echeneidae</taxon>
        <taxon>Echeneis</taxon>
    </lineage>
</organism>
<keyword evidence="14" id="KW-0175">Coiled coil</keyword>
<dbReference type="InterPro" id="IPR048988">
    <property type="entry name" value="STAT_linker"/>
</dbReference>
<evidence type="ECO:0000256" key="15">
    <source>
        <dbReference type="SAM" id="MobiDB-lite"/>
    </source>
</evidence>
<dbReference type="PANTHER" id="PTHR11801">
    <property type="entry name" value="SIGNAL TRANSDUCER AND ACTIVATOR OF TRANSCRIPTION"/>
    <property type="match status" value="1"/>
</dbReference>
<evidence type="ECO:0000256" key="1">
    <source>
        <dbReference type="ARBA" id="ARBA00004123"/>
    </source>
</evidence>
<evidence type="ECO:0000259" key="16">
    <source>
        <dbReference type="PROSITE" id="PS50001"/>
    </source>
</evidence>
<feature type="domain" description="SH2" evidence="16">
    <location>
        <begin position="547"/>
        <end position="657"/>
    </location>
</feature>
<dbReference type="InterPro" id="IPR000980">
    <property type="entry name" value="SH2"/>
</dbReference>
<dbReference type="InterPro" id="IPR013801">
    <property type="entry name" value="STAT_TF_DNA-bd"/>
</dbReference>
<feature type="coiled-coil region" evidence="14">
    <location>
        <begin position="256"/>
        <end position="286"/>
    </location>
</feature>
<dbReference type="PROSITE" id="PS50001">
    <property type="entry name" value="SH2"/>
    <property type="match status" value="1"/>
</dbReference>
<dbReference type="SUPFAM" id="SSF55550">
    <property type="entry name" value="SH2 domain"/>
    <property type="match status" value="1"/>
</dbReference>
<dbReference type="InterPro" id="IPR036860">
    <property type="entry name" value="SH2_dom_sf"/>
</dbReference>
<dbReference type="Gene3D" id="1.10.238.10">
    <property type="entry name" value="EF-hand"/>
    <property type="match status" value="1"/>
</dbReference>
<dbReference type="FunFam" id="3.30.505.10:FF:000003">
    <property type="entry name" value="Signal transducer and activator of transcription"/>
    <property type="match status" value="1"/>
</dbReference>
<keyword evidence="10 13" id="KW-0804">Transcription</keyword>
<feature type="compositionally biased region" description="Polar residues" evidence="15">
    <location>
        <begin position="712"/>
        <end position="722"/>
    </location>
</feature>
<name>A0A665W6G9_ECHNA</name>
<protein>
    <recommendedName>
        <fullName evidence="13">Signal transducer and activator of transcription</fullName>
    </recommendedName>
</protein>
<dbReference type="Pfam" id="PF02865">
    <property type="entry name" value="STAT_int"/>
    <property type="match status" value="1"/>
</dbReference>
<dbReference type="InterPro" id="IPR036535">
    <property type="entry name" value="STAT_N_sf"/>
</dbReference>
<sequence length="729" mass="82912">MAQWQELLRRNLVQGRLDELYEMEFPRHIRHCMSHCIESLDWHSAAVDANKACLSFKTLLMAVKQQWELSVQKNCIWPGPDFQGMQSYLEKNFGAEPLNLAIILSKCLQEEKKILATASGTQDQTWSELDNAVLQLKQQTSEVNKEIKSLEVLYENLDYIMKNWKIKVEQCAELTQSKAAVQEGCLKQTNFISQTKQRVLMTIGNILKQAEQIIAALTDVKLPEWKRRQQVSCIGSPADTSLDHLQEWFTAVAQVLMQMREELHKLRDQNKKYNNAASSLQEEAEKSALSLLQKLLAHALVVEKQPVMTNLPQRPLIIKTGVRFTAAVRFLANLPEFKCRFKVEPFFDKDVVEATTVKGFRHFAFSTGNSKVLDVDLPDGGLGAEFAHMSIKENKGKAKGSCQGRLAVTEELHIIKFVTVFQHAGLRFDMEASTLPVVIISGSSQASTAWASIMWYNMLSTSEPRNMSLFVEPPPLTWQQLSQVLSWQFLSVGQRELDVNQLCVLKDKLVDNPDDLIHWSKFSKNESAWIWIDGILDLIKKHLVDLWQEGLIMGFVSRNTTEALLQEKQTGNFILRFSESNKDGAISFSWVEHVNGETHVYSVEPYTKKDLAGQSLPDSIYLYSLRSEENVSRNPLLYLYPDIHRDVAFGRYCTFPANETPKNSDGYVNRNRNCSRDPTQPSPPPQEAPMDTSTELQQIIEELFDDICDLPTSPTWAPSPNFSGPLFES</sequence>
<dbReference type="Gene3D" id="3.30.505.10">
    <property type="entry name" value="SH2 domain"/>
    <property type="match status" value="1"/>
</dbReference>
<reference evidence="17" key="3">
    <citation type="submission" date="2025-09" db="UniProtKB">
        <authorList>
            <consortium name="Ensembl"/>
        </authorList>
    </citation>
    <scope>IDENTIFICATION</scope>
</reference>
<evidence type="ECO:0000256" key="3">
    <source>
        <dbReference type="ARBA" id="ARBA00005586"/>
    </source>
</evidence>
<dbReference type="GO" id="GO:0005634">
    <property type="term" value="C:nucleus"/>
    <property type="evidence" value="ECO:0007669"/>
    <property type="project" value="UniProtKB-SubCell"/>
</dbReference>
<evidence type="ECO:0000313" key="18">
    <source>
        <dbReference type="Proteomes" id="UP000472264"/>
    </source>
</evidence>
<keyword evidence="8 13" id="KW-0238">DNA-binding</keyword>
<evidence type="ECO:0000256" key="5">
    <source>
        <dbReference type="ARBA" id="ARBA00022553"/>
    </source>
</evidence>
<comment type="subcellular location">
    <subcellularLocation>
        <location evidence="2 13">Cytoplasm</location>
    </subcellularLocation>
    <subcellularLocation>
        <location evidence="1 13">Nucleus</location>
    </subcellularLocation>
</comment>
<dbReference type="InterPro" id="IPR001217">
    <property type="entry name" value="STAT"/>
</dbReference>
<dbReference type="InterPro" id="IPR013800">
    <property type="entry name" value="STAT_TF_alpha"/>
</dbReference>
<dbReference type="GeneID" id="115061457"/>
<dbReference type="InParanoid" id="A0A665W6G9"/>
<evidence type="ECO:0000256" key="2">
    <source>
        <dbReference type="ARBA" id="ARBA00004496"/>
    </source>
</evidence>
<keyword evidence="4 13" id="KW-0963">Cytoplasm</keyword>
<dbReference type="Pfam" id="PF21354">
    <property type="entry name" value="STAT_linker"/>
    <property type="match status" value="1"/>
</dbReference>
<gene>
    <name evidence="17" type="primary">LOC115061457</name>
</gene>
<keyword evidence="18" id="KW-1185">Reference proteome</keyword>
<dbReference type="InterPro" id="IPR008967">
    <property type="entry name" value="p53-like_TF_DNA-bd_sf"/>
</dbReference>
<dbReference type="Pfam" id="PF01017">
    <property type="entry name" value="STAT_alpha"/>
    <property type="match status" value="1"/>
</dbReference>
<dbReference type="InterPro" id="IPR013799">
    <property type="entry name" value="STAT_TF_prot_interaction"/>
</dbReference>
<reference evidence="17" key="2">
    <citation type="submission" date="2025-08" db="UniProtKB">
        <authorList>
            <consortium name="Ensembl"/>
        </authorList>
    </citation>
    <scope>IDENTIFICATION</scope>
</reference>
<reference evidence="17" key="1">
    <citation type="submission" date="2021-04" db="EMBL/GenBank/DDBJ databases">
        <authorList>
            <consortium name="Wellcome Sanger Institute Data Sharing"/>
        </authorList>
    </citation>
    <scope>NUCLEOTIDE SEQUENCE [LARGE SCALE GENOMIC DNA]</scope>
</reference>
<evidence type="ECO:0000256" key="9">
    <source>
        <dbReference type="ARBA" id="ARBA00023159"/>
    </source>
</evidence>
<dbReference type="Pfam" id="PF00017">
    <property type="entry name" value="SH2"/>
    <property type="match status" value="1"/>
</dbReference>
<dbReference type="SUPFAM" id="SSF49417">
    <property type="entry name" value="p53-like transcription factors"/>
    <property type="match status" value="1"/>
</dbReference>
<dbReference type="Gene3D" id="1.20.1050.20">
    <property type="entry name" value="STAT transcription factor, all-alpha domain"/>
    <property type="match status" value="1"/>
</dbReference>
<evidence type="ECO:0000256" key="7">
    <source>
        <dbReference type="ARBA" id="ARBA00023015"/>
    </source>
</evidence>
<keyword evidence="6 12" id="KW-0727">SH2 domain</keyword>
<dbReference type="RefSeq" id="XP_029385641.1">
    <property type="nucleotide sequence ID" value="XM_029529781.1"/>
</dbReference>
<comment type="similarity">
    <text evidence="3 13">Belongs to the transcription factor STAT family.</text>
</comment>
<dbReference type="Proteomes" id="UP000472264">
    <property type="component" value="Chromosome 21"/>
</dbReference>
<evidence type="ECO:0000256" key="4">
    <source>
        <dbReference type="ARBA" id="ARBA00022490"/>
    </source>
</evidence>
<dbReference type="GO" id="GO:0003677">
    <property type="term" value="F:DNA binding"/>
    <property type="evidence" value="ECO:0007669"/>
    <property type="project" value="UniProtKB-KW"/>
</dbReference>
<dbReference type="AlphaFoldDB" id="A0A665W6G9"/>
<evidence type="ECO:0000256" key="12">
    <source>
        <dbReference type="PROSITE-ProRule" id="PRU00191"/>
    </source>
</evidence>
<dbReference type="Gene3D" id="1.10.532.10">
    <property type="entry name" value="STAT transcription factor, N-terminal domain"/>
    <property type="match status" value="1"/>
</dbReference>
<evidence type="ECO:0000313" key="17">
    <source>
        <dbReference type="Ensembl" id="ENSENLP00000039473.1"/>
    </source>
</evidence>
<dbReference type="Pfam" id="PF02864">
    <property type="entry name" value="STAT_bind"/>
    <property type="match status" value="1"/>
</dbReference>
<evidence type="ECO:0000256" key="6">
    <source>
        <dbReference type="ARBA" id="ARBA00022999"/>
    </source>
</evidence>
<keyword evidence="9 13" id="KW-0010">Activator</keyword>
<feature type="region of interest" description="Disordered" evidence="15">
    <location>
        <begin position="709"/>
        <end position="729"/>
    </location>
</feature>
<dbReference type="Gene3D" id="2.60.40.630">
    <property type="entry name" value="STAT transcription factor, DNA-binding domain"/>
    <property type="match status" value="1"/>
</dbReference>
<evidence type="ECO:0000256" key="14">
    <source>
        <dbReference type="SAM" id="Coils"/>
    </source>
</evidence>
<dbReference type="InterPro" id="IPR015988">
    <property type="entry name" value="STAT_TF_CC"/>
</dbReference>
<dbReference type="InterPro" id="IPR012345">
    <property type="entry name" value="STAT_TF_DNA-bd_N"/>
</dbReference>
<dbReference type="SMART" id="SM00964">
    <property type="entry name" value="STAT_int"/>
    <property type="match status" value="1"/>
</dbReference>
<evidence type="ECO:0000256" key="8">
    <source>
        <dbReference type="ARBA" id="ARBA00023125"/>
    </source>
</evidence>
<dbReference type="SUPFAM" id="SSF48092">
    <property type="entry name" value="Transcription factor STAT-4 N-domain"/>
    <property type="match status" value="1"/>
</dbReference>
<dbReference type="GO" id="GO:0007165">
    <property type="term" value="P:signal transduction"/>
    <property type="evidence" value="ECO:0007669"/>
    <property type="project" value="InterPro"/>
</dbReference>
<accession>A0A665W6G9</accession>
<keyword evidence="5 13" id="KW-0597">Phosphoprotein</keyword>
<keyword evidence="7 13" id="KW-0805">Transcription regulation</keyword>
<dbReference type="OMA" id="QECQKHA"/>
<proteinExistence type="inferred from homology"/>
<dbReference type="SUPFAM" id="SSF47655">
    <property type="entry name" value="STAT"/>
    <property type="match status" value="1"/>
</dbReference>
<evidence type="ECO:0000256" key="11">
    <source>
        <dbReference type="ARBA" id="ARBA00023242"/>
    </source>
</evidence>
<dbReference type="GO" id="GO:0005737">
    <property type="term" value="C:cytoplasm"/>
    <property type="evidence" value="ECO:0007669"/>
    <property type="project" value="UniProtKB-SubCell"/>
</dbReference>
<dbReference type="GO" id="GO:0003700">
    <property type="term" value="F:DNA-binding transcription factor activity"/>
    <property type="evidence" value="ECO:0007669"/>
    <property type="project" value="InterPro"/>
</dbReference>